<feature type="chain" id="PRO_5045959612" evidence="1">
    <location>
        <begin position="21"/>
        <end position="820"/>
    </location>
</feature>
<dbReference type="Pfam" id="PF19313">
    <property type="entry name" value="DUF5916"/>
    <property type="match status" value="1"/>
</dbReference>
<dbReference type="SUPFAM" id="SSF49344">
    <property type="entry name" value="CBD9-like"/>
    <property type="match status" value="1"/>
</dbReference>
<organism evidence="4 5">
    <name type="scientific">Rhodocytophaga aerolata</name>
    <dbReference type="NCBI Taxonomy" id="455078"/>
    <lineage>
        <taxon>Bacteria</taxon>
        <taxon>Pseudomonadati</taxon>
        <taxon>Bacteroidota</taxon>
        <taxon>Cytophagia</taxon>
        <taxon>Cytophagales</taxon>
        <taxon>Rhodocytophagaceae</taxon>
        <taxon>Rhodocytophaga</taxon>
    </lineage>
</organism>
<dbReference type="CDD" id="cd09618">
    <property type="entry name" value="CBM9_like_2"/>
    <property type="match status" value="1"/>
</dbReference>
<comment type="caution">
    <text evidence="4">The sequence shown here is derived from an EMBL/GenBank/DDBJ whole genome shotgun (WGS) entry which is preliminary data.</text>
</comment>
<dbReference type="RefSeq" id="WP_302038582.1">
    <property type="nucleotide sequence ID" value="NZ_JAUKPO010000008.1"/>
</dbReference>
<name>A0ABT8R981_9BACT</name>
<accession>A0ABT8R981</accession>
<sequence length="820" mass="93307">MQKILLPVFICLFSFSKVLAQVPTKQVRALRTLQTLTVDGNLDEADWQMAPDATDFVQNWPVPGKPETHKTIAKVLYDDVAIYIGAILYDVAADSVLRQLVKRDEIGNSDYFAVYLDTYHDKINGYGFMVTAAGVQSDTRFSSNGQDWHWNAVWHSKVSIHDDHWAVEMKIPYSAIRFANREEQVWGINFKRQIRRKNEAYFWNPVKPSVSGFLNQSGQLLGVEQIKSPLRLSFMPYISSYVNNSPVEGSKNITSMNLTGGMDVKYGISQSFTLDMTLVPDFGQVQSDNQVLNLSPYEVQFNENRPFFTEGTELFNKGGFFYSRRIGGKPLNYDQVEGQLAEGEQIVSNPTTSRLLNASKVSGRTPGGLGLGVFNAVSANMFATVENEEGERRQILTQPLTNYSIVVLDQSLKNNSYVSLINTNVARRGAAYDANLTGGLFRFADKTNMFSLSGRGAISQILDPEKQGPKLGHTSSVTGAKISGNFQYDFTQVIETDTYNPNDMGILFNNNEITQRARVEYNIFKPFWKMNNLYTDFAVTYSRLYKPYTFQSLTLNGNVYTTLKNFYNVGSYIHIQPVQNMDFYEPRVEGRYYVVPTNILVGSSLSTDTRKRLALDFYGQYRTFQENNRNSYNFGISPRYRVNDKLSFRYNLDTRQASDDIGSFGDNVRNDSIFFGMRNVKTISNTLNSSYIFTNRMSLTLRARHYNSSAMYQKYFSLTENGNLTEAAYDVKKDVNFNTFNVDMVFSWWFAPGSEVSLVWKNAIATDGIDMARNYTDNFNRTLQTPQSNNISVKVLYYLDALMFKNKNINQKIPDILTSI</sequence>
<dbReference type="Proteomes" id="UP001168528">
    <property type="component" value="Unassembled WGS sequence"/>
</dbReference>
<evidence type="ECO:0000313" key="5">
    <source>
        <dbReference type="Proteomes" id="UP001168528"/>
    </source>
</evidence>
<feature type="domain" description="Carbohydrate-binding" evidence="2">
    <location>
        <begin position="38"/>
        <end position="190"/>
    </location>
</feature>
<feature type="domain" description="DUF5916" evidence="3">
    <location>
        <begin position="228"/>
        <end position="807"/>
    </location>
</feature>
<reference evidence="4" key="1">
    <citation type="submission" date="2023-07" db="EMBL/GenBank/DDBJ databases">
        <title>The genome sequence of Rhodocytophaga aerolata KACC 12507.</title>
        <authorList>
            <person name="Zhang X."/>
        </authorList>
    </citation>
    <scope>NUCLEOTIDE SEQUENCE</scope>
    <source>
        <strain evidence="4">KACC 12507</strain>
    </source>
</reference>
<keyword evidence="1" id="KW-0732">Signal</keyword>
<protein>
    <submittedName>
        <fullName evidence="4">DUF5916 domain-containing protein</fullName>
    </submittedName>
</protein>
<evidence type="ECO:0000259" key="2">
    <source>
        <dbReference type="Pfam" id="PF06452"/>
    </source>
</evidence>
<evidence type="ECO:0000256" key="1">
    <source>
        <dbReference type="SAM" id="SignalP"/>
    </source>
</evidence>
<dbReference type="InterPro" id="IPR010502">
    <property type="entry name" value="Carb-bd_dom_fam9"/>
</dbReference>
<dbReference type="EMBL" id="JAUKPO010000008">
    <property type="protein sequence ID" value="MDO1447778.1"/>
    <property type="molecule type" value="Genomic_DNA"/>
</dbReference>
<feature type="signal peptide" evidence="1">
    <location>
        <begin position="1"/>
        <end position="20"/>
    </location>
</feature>
<gene>
    <name evidence="4" type="ORF">Q0590_16015</name>
</gene>
<evidence type="ECO:0000313" key="4">
    <source>
        <dbReference type="EMBL" id="MDO1447778.1"/>
    </source>
</evidence>
<dbReference type="Gene3D" id="2.60.40.1190">
    <property type="match status" value="1"/>
</dbReference>
<evidence type="ECO:0000259" key="3">
    <source>
        <dbReference type="Pfam" id="PF19313"/>
    </source>
</evidence>
<keyword evidence="5" id="KW-1185">Reference proteome</keyword>
<proteinExistence type="predicted"/>
<dbReference type="Pfam" id="PF06452">
    <property type="entry name" value="CBM9_1"/>
    <property type="match status" value="1"/>
</dbReference>
<dbReference type="InterPro" id="IPR045670">
    <property type="entry name" value="DUF5916"/>
</dbReference>